<dbReference type="InterPro" id="IPR009057">
    <property type="entry name" value="Homeodomain-like_sf"/>
</dbReference>
<dbReference type="PANTHER" id="PTHR30055:SF234">
    <property type="entry name" value="HTH-TYPE TRANSCRIPTIONAL REGULATOR BETI"/>
    <property type="match status" value="1"/>
</dbReference>
<dbReference type="Gene3D" id="1.10.357.10">
    <property type="entry name" value="Tetracycline Repressor, domain 2"/>
    <property type="match status" value="1"/>
</dbReference>
<feature type="DNA-binding region" description="H-T-H motif" evidence="4">
    <location>
        <begin position="45"/>
        <end position="64"/>
    </location>
</feature>
<dbReference type="SUPFAM" id="SSF48498">
    <property type="entry name" value="Tetracyclin repressor-like, C-terminal domain"/>
    <property type="match status" value="1"/>
</dbReference>
<evidence type="ECO:0000256" key="3">
    <source>
        <dbReference type="ARBA" id="ARBA00023163"/>
    </source>
</evidence>
<keyword evidence="3" id="KW-0804">Transcription</keyword>
<dbReference type="Proteomes" id="UP001499924">
    <property type="component" value="Unassembled WGS sequence"/>
</dbReference>
<dbReference type="InterPro" id="IPR001647">
    <property type="entry name" value="HTH_TetR"/>
</dbReference>
<keyword evidence="2 4" id="KW-0238">DNA-binding</keyword>
<evidence type="ECO:0000313" key="7">
    <source>
        <dbReference type="EMBL" id="GAA3158447.1"/>
    </source>
</evidence>
<evidence type="ECO:0000256" key="2">
    <source>
        <dbReference type="ARBA" id="ARBA00023125"/>
    </source>
</evidence>
<reference evidence="8" key="1">
    <citation type="journal article" date="2019" name="Int. J. Syst. Evol. Microbiol.">
        <title>The Global Catalogue of Microorganisms (GCM) 10K type strain sequencing project: providing services to taxonomists for standard genome sequencing and annotation.</title>
        <authorList>
            <consortium name="The Broad Institute Genomics Platform"/>
            <consortium name="The Broad Institute Genome Sequencing Center for Infectious Disease"/>
            <person name="Wu L."/>
            <person name="Ma J."/>
        </authorList>
    </citation>
    <scope>NUCLEOTIDE SEQUENCE [LARGE SCALE GENOMIC DNA]</scope>
    <source>
        <strain evidence="8">JCM 15614</strain>
    </source>
</reference>
<dbReference type="SUPFAM" id="SSF46689">
    <property type="entry name" value="Homeodomain-like"/>
    <property type="match status" value="1"/>
</dbReference>
<dbReference type="RefSeq" id="WP_344687170.1">
    <property type="nucleotide sequence ID" value="NZ_BAAAVV010000001.1"/>
</dbReference>
<dbReference type="PROSITE" id="PS50977">
    <property type="entry name" value="HTH_TETR_2"/>
    <property type="match status" value="1"/>
</dbReference>
<dbReference type="PANTHER" id="PTHR30055">
    <property type="entry name" value="HTH-TYPE TRANSCRIPTIONAL REGULATOR RUTR"/>
    <property type="match status" value="1"/>
</dbReference>
<keyword evidence="8" id="KW-1185">Reference proteome</keyword>
<dbReference type="EMBL" id="BAAAVV010000001">
    <property type="protein sequence ID" value="GAA3158447.1"/>
    <property type="molecule type" value="Genomic_DNA"/>
</dbReference>
<evidence type="ECO:0000256" key="1">
    <source>
        <dbReference type="ARBA" id="ARBA00023015"/>
    </source>
</evidence>
<feature type="compositionally biased region" description="Basic and acidic residues" evidence="5">
    <location>
        <begin position="10"/>
        <end position="20"/>
    </location>
</feature>
<feature type="domain" description="HTH tetR-type" evidence="6">
    <location>
        <begin position="22"/>
        <end position="82"/>
    </location>
</feature>
<dbReference type="Pfam" id="PF00440">
    <property type="entry name" value="TetR_N"/>
    <property type="match status" value="1"/>
</dbReference>
<feature type="region of interest" description="Disordered" evidence="5">
    <location>
        <begin position="1"/>
        <end position="20"/>
    </location>
</feature>
<protein>
    <submittedName>
        <fullName evidence="7">TetR/AcrR family transcriptional regulator</fullName>
    </submittedName>
</protein>
<dbReference type="InterPro" id="IPR036271">
    <property type="entry name" value="Tet_transcr_reg_TetR-rel_C_sf"/>
</dbReference>
<organism evidence="7 8">
    <name type="scientific">Blastococcus jejuensis</name>
    <dbReference type="NCBI Taxonomy" id="351224"/>
    <lineage>
        <taxon>Bacteria</taxon>
        <taxon>Bacillati</taxon>
        <taxon>Actinomycetota</taxon>
        <taxon>Actinomycetes</taxon>
        <taxon>Geodermatophilales</taxon>
        <taxon>Geodermatophilaceae</taxon>
        <taxon>Blastococcus</taxon>
    </lineage>
</organism>
<dbReference type="InterPro" id="IPR050109">
    <property type="entry name" value="HTH-type_TetR-like_transc_reg"/>
</dbReference>
<dbReference type="PRINTS" id="PR00455">
    <property type="entry name" value="HTHTETR"/>
</dbReference>
<sequence>MDSSPGAVKRRYDTTRRRARADDARRRVLDAAQRLFLHGGYAATTMAAVAAEAGVSVESVYKAHGSKARLVLAVFHHAIRGDARESAEERADRISVHEADPVRRLRGFGAIVGAVTARVAPLMLLVSAAAGADEELAAAWQQMQAERLERMAGHARRLADGGHLRAGVTVDEARDVFWLFTAPEVYDLMVGQRGWSTDRFGAWVGDAYVAALLEPHARTASSGPAV</sequence>
<comment type="caution">
    <text evidence="7">The sequence shown here is derived from an EMBL/GenBank/DDBJ whole genome shotgun (WGS) entry which is preliminary data.</text>
</comment>
<proteinExistence type="predicted"/>
<evidence type="ECO:0000256" key="4">
    <source>
        <dbReference type="PROSITE-ProRule" id="PRU00335"/>
    </source>
</evidence>
<accession>A0ABP6NUF0</accession>
<keyword evidence="1" id="KW-0805">Transcription regulation</keyword>
<evidence type="ECO:0000313" key="8">
    <source>
        <dbReference type="Proteomes" id="UP001499924"/>
    </source>
</evidence>
<name>A0ABP6NUF0_9ACTN</name>
<evidence type="ECO:0000259" key="6">
    <source>
        <dbReference type="PROSITE" id="PS50977"/>
    </source>
</evidence>
<evidence type="ECO:0000256" key="5">
    <source>
        <dbReference type="SAM" id="MobiDB-lite"/>
    </source>
</evidence>
<gene>
    <name evidence="7" type="ORF">GCM10010531_07330</name>
</gene>